<gene>
    <name evidence="2" type="primary">C-type-lectin-like-1</name>
</gene>
<dbReference type="PANTHER" id="PTHR21407:SF5">
    <property type="entry name" value="HL04814P"/>
    <property type="match status" value="1"/>
</dbReference>
<dbReference type="EMBL" id="HABX01000004">
    <property type="protein sequence ID" value="CDK12448.1"/>
    <property type="molecule type" value="Transcribed_RNA"/>
</dbReference>
<name>W6MGX7_PAGBR</name>
<dbReference type="PANTHER" id="PTHR21407">
    <property type="entry name" value="RE43931P-RELATED"/>
    <property type="match status" value="1"/>
</dbReference>
<feature type="domain" description="C-type lectin" evidence="1">
    <location>
        <begin position="1"/>
        <end position="96"/>
    </location>
</feature>
<protein>
    <submittedName>
        <fullName evidence="2">C-type-lectin-like-1 protein</fullName>
    </submittedName>
</protein>
<dbReference type="Pfam" id="PF00059">
    <property type="entry name" value="Lectin_C"/>
    <property type="match status" value="1"/>
</dbReference>
<accession>W6MGX7</accession>
<dbReference type="PROSITE" id="PS50041">
    <property type="entry name" value="C_TYPE_LECTIN_2"/>
    <property type="match status" value="1"/>
</dbReference>
<dbReference type="InterPro" id="IPR016187">
    <property type="entry name" value="CTDL_fold"/>
</dbReference>
<sequence length="109" mass="12668">TRGSEENYFVINVIENHLLPYIWTGGSRKSPNLPFYWSDGSALTFYNWGTIGRNGPQPDNADGQENCLSILNHFYRGDTTTWHDIECHHRKPVICERPFYREDGNNYQG</sequence>
<evidence type="ECO:0000259" key="1">
    <source>
        <dbReference type="PROSITE" id="PS50041"/>
    </source>
</evidence>
<feature type="non-terminal residue" evidence="2">
    <location>
        <position position="1"/>
    </location>
</feature>
<dbReference type="AlphaFoldDB" id="W6MGX7"/>
<dbReference type="Gene3D" id="3.10.100.10">
    <property type="entry name" value="Mannose-Binding Protein A, subunit A"/>
    <property type="match status" value="1"/>
</dbReference>
<dbReference type="SUPFAM" id="SSF56436">
    <property type="entry name" value="C-type lectin-like"/>
    <property type="match status" value="1"/>
</dbReference>
<dbReference type="CDD" id="cd00037">
    <property type="entry name" value="CLECT"/>
    <property type="match status" value="1"/>
</dbReference>
<evidence type="ECO:0000313" key="2">
    <source>
        <dbReference type="EMBL" id="CDK12448.1"/>
    </source>
</evidence>
<dbReference type="InterPro" id="IPR001304">
    <property type="entry name" value="C-type_lectin-like"/>
</dbReference>
<organism evidence="2">
    <name type="scientific">Pagurus bernhardus</name>
    <name type="common">Common hermit crab</name>
    <name type="synonym">Eupagurus bernhardus</name>
    <dbReference type="NCBI Taxonomy" id="174397"/>
    <lineage>
        <taxon>Eukaryota</taxon>
        <taxon>Metazoa</taxon>
        <taxon>Ecdysozoa</taxon>
        <taxon>Arthropoda</taxon>
        <taxon>Crustacea</taxon>
        <taxon>Multicrustacea</taxon>
        <taxon>Malacostraca</taxon>
        <taxon>Eumalacostraca</taxon>
        <taxon>Eucarida</taxon>
        <taxon>Decapoda</taxon>
        <taxon>Pleocyemata</taxon>
        <taxon>Anomura</taxon>
        <taxon>Paguroidea</taxon>
        <taxon>Paguridae</taxon>
        <taxon>Pagurus</taxon>
    </lineage>
</organism>
<proteinExistence type="predicted"/>
<reference evidence="2" key="2">
    <citation type="submission" date="2014-02" db="EMBL/GenBank/DDBJ databases">
        <title>The hermit crab's nose antennal transcriptomics.</title>
        <authorList>
            <person name="Groh K.C."/>
            <person name="Vogel H."/>
            <person name="Stensmyr M.C."/>
            <person name="Grosse-Wilde E."/>
            <person name="Hansson B.S."/>
        </authorList>
    </citation>
    <scope>NUCLEOTIDE SEQUENCE</scope>
    <source>
        <tissue evidence="2">Antennules</tissue>
    </source>
</reference>
<reference evidence="2" key="1">
    <citation type="submission" date="2013-06" db="EMBL/GenBank/DDBJ databases">
        <authorList>
            <person name="Groh K."/>
        </authorList>
    </citation>
    <scope>NUCLEOTIDE SEQUENCE</scope>
    <source>
        <tissue evidence="2">Antennules</tissue>
    </source>
</reference>
<dbReference type="InterPro" id="IPR016186">
    <property type="entry name" value="C-type_lectin-like/link_sf"/>
</dbReference>